<sequence length="102" mass="11158">MSKEVPDALSKYVVPRPTGYRLDSCDTTEARCRYIKTVLLPVFGNTIGEQDIADSCITALEAWSEGKPDITKSAESAIVIALKRILTDKNSPYSLFSRVGSS</sequence>
<gene>
    <name evidence="1" type="ORF">Pmar_PMAR012248</name>
</gene>
<accession>C5KKR4</accession>
<name>C5KKR4_PERM5</name>
<proteinExistence type="predicted"/>
<dbReference type="Proteomes" id="UP000007800">
    <property type="component" value="Unassembled WGS sequence"/>
</dbReference>
<dbReference type="GeneID" id="9061817"/>
<keyword evidence="2" id="KW-1185">Reference proteome</keyword>
<dbReference type="InParanoid" id="C5KKR4"/>
<evidence type="ECO:0000313" key="2">
    <source>
        <dbReference type="Proteomes" id="UP000007800"/>
    </source>
</evidence>
<organism evidence="2">
    <name type="scientific">Perkinsus marinus (strain ATCC 50983 / TXsc)</name>
    <dbReference type="NCBI Taxonomy" id="423536"/>
    <lineage>
        <taxon>Eukaryota</taxon>
        <taxon>Sar</taxon>
        <taxon>Alveolata</taxon>
        <taxon>Perkinsozoa</taxon>
        <taxon>Perkinsea</taxon>
        <taxon>Perkinsida</taxon>
        <taxon>Perkinsidae</taxon>
        <taxon>Perkinsus</taxon>
    </lineage>
</organism>
<reference evidence="1 2" key="1">
    <citation type="submission" date="2008-07" db="EMBL/GenBank/DDBJ databases">
        <authorList>
            <person name="El-Sayed N."/>
            <person name="Caler E."/>
            <person name="Inman J."/>
            <person name="Amedeo P."/>
            <person name="Hass B."/>
            <person name="Wortman J."/>
        </authorList>
    </citation>
    <scope>NUCLEOTIDE SEQUENCE [LARGE SCALE GENOMIC DNA]</scope>
    <source>
        <strain evidence="2">ATCC 50983 / TXsc</strain>
    </source>
</reference>
<dbReference type="EMBL" id="GG673707">
    <property type="protein sequence ID" value="EER14930.1"/>
    <property type="molecule type" value="Genomic_DNA"/>
</dbReference>
<dbReference type="RefSeq" id="XP_002783134.1">
    <property type="nucleotide sequence ID" value="XM_002783088.1"/>
</dbReference>
<protein>
    <submittedName>
        <fullName evidence="1">Uncharacterized protein</fullName>
    </submittedName>
</protein>
<dbReference type="OrthoDB" id="431550at2759"/>
<dbReference type="AlphaFoldDB" id="C5KKR4"/>
<evidence type="ECO:0000313" key="1">
    <source>
        <dbReference type="EMBL" id="EER14930.1"/>
    </source>
</evidence>